<dbReference type="FunFam" id="3.40.50.720:FF:000065">
    <property type="entry name" value="UDP-glucuronic acid decarboxylase 1"/>
    <property type="match status" value="1"/>
</dbReference>
<evidence type="ECO:0000256" key="14">
    <source>
        <dbReference type="ARBA" id="ARBA00023239"/>
    </source>
</evidence>
<dbReference type="Gene3D" id="3.40.50.720">
    <property type="entry name" value="NAD(P)-binding Rossmann-like Domain"/>
    <property type="match status" value="1"/>
</dbReference>
<evidence type="ECO:0000256" key="5">
    <source>
        <dbReference type="ARBA" id="ARBA00012290"/>
    </source>
</evidence>
<evidence type="ECO:0000256" key="1">
    <source>
        <dbReference type="ARBA" id="ARBA00001911"/>
    </source>
</evidence>
<evidence type="ECO:0000256" key="2">
    <source>
        <dbReference type="ARBA" id="ARBA00004447"/>
    </source>
</evidence>
<keyword evidence="12" id="KW-0472">Membrane</keyword>
<feature type="domain" description="NAD(P)-binding" evidence="15">
    <location>
        <begin position="4"/>
        <end position="304"/>
    </location>
</feature>
<sequence>MNILITGGAGFIGSNLAKFHLQKNDEVFVIDNLITGRLINIRDLIKNKRFIFFQTDLLNFKFNKLPSFDIIYHLASPASPPKFRLYPIEILEVNSVGTKKVLDFILESKSGVLVFTSSSEVYGDPTVHPQTETYWGDVNPVGIRSPYNEGKRFAEALIMAYFRKFKLDLRIGRVFNTYGNNMDKNDGRVVSNFITQSLLNKPLTVYGDGTQTRSFCFVSDMILGLYKLATTKNIAGEIINLGNPTEKNILELAHLIKNITHSRSKIIFSSKKSDDPKRRKPDITKAKKLLGWEPKVSLEQGLSKTIEYYKKQL</sequence>
<evidence type="ECO:0000256" key="13">
    <source>
        <dbReference type="ARBA" id="ARBA00023180"/>
    </source>
</evidence>
<dbReference type="EC" id="4.1.1.35" evidence="5"/>
<keyword evidence="13" id="KW-0325">Glycoprotein</keyword>
<dbReference type="GO" id="GO:0042732">
    <property type="term" value="P:D-xylose metabolic process"/>
    <property type="evidence" value="ECO:0007669"/>
    <property type="project" value="InterPro"/>
</dbReference>
<keyword evidence="9" id="KW-1133">Transmembrane helix</keyword>
<dbReference type="AlphaFoldDB" id="A0A1F7IPD1"/>
<evidence type="ECO:0000256" key="7">
    <source>
        <dbReference type="ARBA" id="ARBA00022793"/>
    </source>
</evidence>
<dbReference type="InterPro" id="IPR036291">
    <property type="entry name" value="NAD(P)-bd_dom_sf"/>
</dbReference>
<dbReference type="GO" id="GO:0070403">
    <property type="term" value="F:NAD+ binding"/>
    <property type="evidence" value="ECO:0007669"/>
    <property type="project" value="InterPro"/>
</dbReference>
<evidence type="ECO:0000256" key="12">
    <source>
        <dbReference type="ARBA" id="ARBA00023136"/>
    </source>
</evidence>
<gene>
    <name evidence="16" type="ORF">A3B40_03255</name>
</gene>
<dbReference type="GO" id="GO:0005737">
    <property type="term" value="C:cytoplasm"/>
    <property type="evidence" value="ECO:0007669"/>
    <property type="project" value="TreeGrafter"/>
</dbReference>
<comment type="caution">
    <text evidence="16">The sequence shown here is derived from an EMBL/GenBank/DDBJ whole genome shotgun (WGS) entry which is preliminary data.</text>
</comment>
<evidence type="ECO:0000256" key="6">
    <source>
        <dbReference type="ARBA" id="ARBA00022692"/>
    </source>
</evidence>
<evidence type="ECO:0000256" key="9">
    <source>
        <dbReference type="ARBA" id="ARBA00022989"/>
    </source>
</evidence>
<comment type="cofactor">
    <cofactor evidence="1">
        <name>NAD(+)</name>
        <dbReference type="ChEBI" id="CHEBI:57540"/>
    </cofactor>
</comment>
<accession>A0A1F7IPD1</accession>
<name>A0A1F7IPD1_9BACT</name>
<organism evidence="16 17">
    <name type="scientific">Candidatus Roizmanbacteria bacterium RIFCSPLOWO2_01_FULL_37_16</name>
    <dbReference type="NCBI Taxonomy" id="1802058"/>
    <lineage>
        <taxon>Bacteria</taxon>
        <taxon>Candidatus Roizmaniibacteriota</taxon>
    </lineage>
</organism>
<comment type="subcellular location">
    <subcellularLocation>
        <location evidence="2">Golgi apparatus</location>
        <location evidence="2">Golgi stack membrane</location>
        <topology evidence="2">Single-pass type II membrane protein</topology>
    </subcellularLocation>
</comment>
<dbReference type="UniPathway" id="UPA00796">
    <property type="reaction ID" value="UER00771"/>
</dbReference>
<evidence type="ECO:0000256" key="10">
    <source>
        <dbReference type="ARBA" id="ARBA00023027"/>
    </source>
</evidence>
<evidence type="ECO:0000256" key="3">
    <source>
        <dbReference type="ARBA" id="ARBA00005100"/>
    </source>
</evidence>
<dbReference type="InterPro" id="IPR016040">
    <property type="entry name" value="NAD(P)-bd_dom"/>
</dbReference>
<keyword evidence="7" id="KW-0210">Decarboxylase</keyword>
<keyword evidence="8" id="KW-0735">Signal-anchor</keyword>
<dbReference type="PANTHER" id="PTHR43078">
    <property type="entry name" value="UDP-GLUCURONIC ACID DECARBOXYLASE-RELATED"/>
    <property type="match status" value="1"/>
</dbReference>
<comment type="similarity">
    <text evidence="4">Belongs to the NAD(P)-dependent epimerase/dehydratase family. UDP-glucuronic acid decarboxylase subfamily.</text>
</comment>
<keyword evidence="6" id="KW-0812">Transmembrane</keyword>
<dbReference type="PANTHER" id="PTHR43078:SF6">
    <property type="entry name" value="UDP-GLUCURONIC ACID DECARBOXYLASE 1"/>
    <property type="match status" value="1"/>
</dbReference>
<evidence type="ECO:0000256" key="8">
    <source>
        <dbReference type="ARBA" id="ARBA00022968"/>
    </source>
</evidence>
<evidence type="ECO:0000313" key="16">
    <source>
        <dbReference type="EMBL" id="OGK45234.1"/>
    </source>
</evidence>
<reference evidence="16 17" key="1">
    <citation type="journal article" date="2016" name="Nat. Commun.">
        <title>Thousands of microbial genomes shed light on interconnected biogeochemical processes in an aquifer system.</title>
        <authorList>
            <person name="Anantharaman K."/>
            <person name="Brown C.T."/>
            <person name="Hug L.A."/>
            <person name="Sharon I."/>
            <person name="Castelle C.J."/>
            <person name="Probst A.J."/>
            <person name="Thomas B.C."/>
            <person name="Singh A."/>
            <person name="Wilkins M.J."/>
            <person name="Karaoz U."/>
            <person name="Brodie E.L."/>
            <person name="Williams K.H."/>
            <person name="Hubbard S.S."/>
            <person name="Banfield J.F."/>
        </authorList>
    </citation>
    <scope>NUCLEOTIDE SEQUENCE [LARGE SCALE GENOMIC DNA]</scope>
</reference>
<dbReference type="EMBL" id="MGAI01000013">
    <property type="protein sequence ID" value="OGK45234.1"/>
    <property type="molecule type" value="Genomic_DNA"/>
</dbReference>
<evidence type="ECO:0000313" key="17">
    <source>
        <dbReference type="Proteomes" id="UP000178040"/>
    </source>
</evidence>
<dbReference type="Proteomes" id="UP000178040">
    <property type="component" value="Unassembled WGS sequence"/>
</dbReference>
<dbReference type="InterPro" id="IPR044516">
    <property type="entry name" value="UXS-like"/>
</dbReference>
<dbReference type="Pfam" id="PF16363">
    <property type="entry name" value="GDP_Man_Dehyd"/>
    <property type="match status" value="1"/>
</dbReference>
<evidence type="ECO:0000256" key="4">
    <source>
        <dbReference type="ARBA" id="ARBA00007505"/>
    </source>
</evidence>
<evidence type="ECO:0000259" key="15">
    <source>
        <dbReference type="Pfam" id="PF16363"/>
    </source>
</evidence>
<dbReference type="GO" id="GO:0033320">
    <property type="term" value="P:UDP-D-xylose biosynthetic process"/>
    <property type="evidence" value="ECO:0007669"/>
    <property type="project" value="UniProtKB-UniPathway"/>
</dbReference>
<protein>
    <recommendedName>
        <fullName evidence="5">UDP-glucuronate decarboxylase</fullName>
        <ecNumber evidence="5">4.1.1.35</ecNumber>
    </recommendedName>
</protein>
<dbReference type="GO" id="GO:0048040">
    <property type="term" value="F:UDP-glucuronate decarboxylase activity"/>
    <property type="evidence" value="ECO:0007669"/>
    <property type="project" value="UniProtKB-EC"/>
</dbReference>
<evidence type="ECO:0000256" key="11">
    <source>
        <dbReference type="ARBA" id="ARBA00023034"/>
    </source>
</evidence>
<keyword evidence="14" id="KW-0456">Lyase</keyword>
<comment type="pathway">
    <text evidence="3">Nucleotide-sugar biosynthesis; UDP-alpha-D-xylose biosynthesis; UDP-alpha-D-xylose from UDP-alpha-D-glucuronate: step 1/1.</text>
</comment>
<keyword evidence="11" id="KW-0333">Golgi apparatus</keyword>
<dbReference type="SUPFAM" id="SSF51735">
    <property type="entry name" value="NAD(P)-binding Rossmann-fold domains"/>
    <property type="match status" value="1"/>
</dbReference>
<keyword evidence="10" id="KW-0520">NAD</keyword>
<proteinExistence type="inferred from homology"/>